<dbReference type="RefSeq" id="WP_258434852.1">
    <property type="nucleotide sequence ID" value="NZ_JANSGW010000052.1"/>
</dbReference>
<name>A0AAP3DME7_BRELA</name>
<dbReference type="NCBIfam" id="NF040910">
    <property type="entry name" value="CD1375_fam"/>
    <property type="match status" value="1"/>
</dbReference>
<dbReference type="AlphaFoldDB" id="A0AAP3DME7"/>
<evidence type="ECO:0000313" key="2">
    <source>
        <dbReference type="Proteomes" id="UP001077662"/>
    </source>
</evidence>
<dbReference type="InterPro" id="IPR047907">
    <property type="entry name" value="CD1375-like"/>
</dbReference>
<comment type="caution">
    <text evidence="1">The sequence shown here is derived from an EMBL/GenBank/DDBJ whole genome shotgun (WGS) entry which is preliminary data.</text>
</comment>
<reference evidence="1" key="1">
    <citation type="submission" date="2022-09" db="EMBL/GenBank/DDBJ databases">
        <title>Genome analysis and characterization of larvicidal activity of Brevibacillus strains.</title>
        <authorList>
            <person name="Patrusheva E.V."/>
            <person name="Izotova A.O."/>
            <person name="Toshchakov S.V."/>
            <person name="Sineoky S.P."/>
        </authorList>
    </citation>
    <scope>NUCLEOTIDE SEQUENCE</scope>
    <source>
        <strain evidence="1">VKPM_B-13247</strain>
    </source>
</reference>
<protein>
    <submittedName>
        <fullName evidence="1">CD1375 family protein</fullName>
    </submittedName>
</protein>
<proteinExistence type="predicted"/>
<dbReference type="Proteomes" id="UP001077662">
    <property type="component" value="Unassembled WGS sequence"/>
</dbReference>
<evidence type="ECO:0000313" key="1">
    <source>
        <dbReference type="EMBL" id="MCZ0810025.1"/>
    </source>
</evidence>
<sequence length="52" mass="5878">MTKQYMIPVYGLLVKAGRSEIESLPEFYRVPVAEYSESPSSTLTVIIINSLR</sequence>
<organism evidence="1 2">
    <name type="scientific">Brevibacillus laterosporus</name>
    <name type="common">Bacillus laterosporus</name>
    <dbReference type="NCBI Taxonomy" id="1465"/>
    <lineage>
        <taxon>Bacteria</taxon>
        <taxon>Bacillati</taxon>
        <taxon>Bacillota</taxon>
        <taxon>Bacilli</taxon>
        <taxon>Bacillales</taxon>
        <taxon>Paenibacillaceae</taxon>
        <taxon>Brevibacillus</taxon>
    </lineage>
</organism>
<accession>A0AAP3DME7</accession>
<gene>
    <name evidence="1" type="ORF">O0554_24545</name>
</gene>
<dbReference type="EMBL" id="JAPTNE010000052">
    <property type="protein sequence ID" value="MCZ0810025.1"/>
    <property type="molecule type" value="Genomic_DNA"/>
</dbReference>